<comment type="caution">
    <text evidence="2">The sequence shown here is derived from an EMBL/GenBank/DDBJ whole genome shotgun (WGS) entry which is preliminary data.</text>
</comment>
<gene>
    <name evidence="2" type="ORF">J2S57_003587</name>
</gene>
<dbReference type="EMBL" id="JAUSQZ010000001">
    <property type="protein sequence ID" value="MDP9827838.1"/>
    <property type="molecule type" value="Genomic_DNA"/>
</dbReference>
<reference evidence="2 3" key="1">
    <citation type="submission" date="2023-07" db="EMBL/GenBank/DDBJ databases">
        <title>Sequencing the genomes of 1000 actinobacteria strains.</title>
        <authorList>
            <person name="Klenk H.-P."/>
        </authorList>
    </citation>
    <scope>NUCLEOTIDE SEQUENCE [LARGE SCALE GENOMIC DNA]</scope>
    <source>
        <strain evidence="2 3">DSM 44388</strain>
    </source>
</reference>
<evidence type="ECO:0000256" key="1">
    <source>
        <dbReference type="SAM" id="Phobius"/>
    </source>
</evidence>
<keyword evidence="1" id="KW-1133">Transmembrane helix</keyword>
<protein>
    <submittedName>
        <fullName evidence="2">Fatty acid desaturase</fullName>
    </submittedName>
</protein>
<evidence type="ECO:0000313" key="3">
    <source>
        <dbReference type="Proteomes" id="UP001235712"/>
    </source>
</evidence>
<dbReference type="Pfam" id="PF14017">
    <property type="entry name" value="DUF4233"/>
    <property type="match status" value="1"/>
</dbReference>
<sequence length="123" mass="13118">MRNPMRMMAATTLISEALVLFFAGLVAMQLSSLSTGQALGITWSLAVVCFLAAGMLRGRAGYVFGSVLQLSLFAIAFWVPAMIFVGVLFGALWIASLVIGSRIEREMAERAASSEVERPAGSL</sequence>
<name>A0ABT9P586_9ACTN</name>
<organism evidence="2 3">
    <name type="scientific">Kineosporia succinea</name>
    <dbReference type="NCBI Taxonomy" id="84632"/>
    <lineage>
        <taxon>Bacteria</taxon>
        <taxon>Bacillati</taxon>
        <taxon>Actinomycetota</taxon>
        <taxon>Actinomycetes</taxon>
        <taxon>Kineosporiales</taxon>
        <taxon>Kineosporiaceae</taxon>
        <taxon>Kineosporia</taxon>
    </lineage>
</organism>
<proteinExistence type="predicted"/>
<accession>A0ABT9P586</accession>
<feature type="transmembrane region" description="Helical" evidence="1">
    <location>
        <begin position="70"/>
        <end position="100"/>
    </location>
</feature>
<evidence type="ECO:0000313" key="2">
    <source>
        <dbReference type="EMBL" id="MDP9827838.1"/>
    </source>
</evidence>
<dbReference type="RefSeq" id="WP_307244397.1">
    <property type="nucleotide sequence ID" value="NZ_JAUSQZ010000001.1"/>
</dbReference>
<keyword evidence="3" id="KW-1185">Reference proteome</keyword>
<keyword evidence="1" id="KW-0472">Membrane</keyword>
<dbReference type="InterPro" id="IPR025327">
    <property type="entry name" value="DUF4233"/>
</dbReference>
<keyword evidence="1" id="KW-0812">Transmembrane</keyword>
<dbReference type="Proteomes" id="UP001235712">
    <property type="component" value="Unassembled WGS sequence"/>
</dbReference>